<dbReference type="Proteomes" id="UP001061991">
    <property type="component" value="Chromosome"/>
</dbReference>
<accession>A0ACD4D2D7</accession>
<reference evidence="1" key="1">
    <citation type="submission" date="2022-09" db="EMBL/GenBank/DDBJ databases">
        <title>Interaction between co-microsymbionts with complementary sets of symbiotic genes in legume-rhizobium systems.</title>
        <authorList>
            <person name="Safronova V."/>
            <person name="Sazanova A."/>
            <person name="Afonin A."/>
            <person name="Chirak E."/>
        </authorList>
    </citation>
    <scope>NUCLEOTIDE SEQUENCE</scope>
    <source>
        <strain evidence="1">A18/3m</strain>
    </source>
</reference>
<evidence type="ECO:0000313" key="1">
    <source>
        <dbReference type="EMBL" id="UXN59964.1"/>
    </source>
</evidence>
<proteinExistence type="predicted"/>
<evidence type="ECO:0000313" key="2">
    <source>
        <dbReference type="Proteomes" id="UP001061991"/>
    </source>
</evidence>
<keyword evidence="2" id="KW-1185">Reference proteome</keyword>
<protein>
    <submittedName>
        <fullName evidence="1">Spore coat U domain-containing protein</fullName>
    </submittedName>
</protein>
<name>A0ACD4D2D7_9HYPH</name>
<sequence length="174" mass="18194">MKEIFYMTSRFPIRIACAAVLAASFGLTGSAFAASKTGNLNVKLTIEEGCSVFSNNTDISLDFGTWTTLSQNIDESASFDVACSGDTGFTVGLDRGAGGTAIADRKLTSGTNKIGYNLYTDASRVTVWDTQTFAKAAAPGNLTKVTIFGRVATSATIPAAGTYLDTVKITLTAK</sequence>
<organism evidence="1 2">
    <name type="scientific">Phyllobacterium zundukense</name>
    <dbReference type="NCBI Taxonomy" id="1867719"/>
    <lineage>
        <taxon>Bacteria</taxon>
        <taxon>Pseudomonadati</taxon>
        <taxon>Pseudomonadota</taxon>
        <taxon>Alphaproteobacteria</taxon>
        <taxon>Hyphomicrobiales</taxon>
        <taxon>Phyllobacteriaceae</taxon>
        <taxon>Phyllobacterium</taxon>
    </lineage>
</organism>
<gene>
    <name evidence="1" type="ORF">N8E88_25990</name>
</gene>
<dbReference type="EMBL" id="CP104973">
    <property type="protein sequence ID" value="UXN59964.1"/>
    <property type="molecule type" value="Genomic_DNA"/>
</dbReference>